<name>A0AAV3TYP1_9ALTE</name>
<keyword evidence="6 11" id="KW-0812">Transmembrane</keyword>
<dbReference type="Gene3D" id="3.30.1150.10">
    <property type="match status" value="1"/>
</dbReference>
<accession>A0AAV3TYP1</accession>
<evidence type="ECO:0000256" key="2">
    <source>
        <dbReference type="ARBA" id="ARBA00006555"/>
    </source>
</evidence>
<keyword evidence="9 11" id="KW-0472">Membrane</keyword>
<evidence type="ECO:0000256" key="7">
    <source>
        <dbReference type="ARBA" id="ARBA00022927"/>
    </source>
</evidence>
<evidence type="ECO:0000256" key="3">
    <source>
        <dbReference type="ARBA" id="ARBA00022448"/>
    </source>
</evidence>
<dbReference type="PROSITE" id="PS52015">
    <property type="entry name" value="TONB_CTD"/>
    <property type="match status" value="1"/>
</dbReference>
<reference evidence="14" key="1">
    <citation type="journal article" date="2019" name="Int. J. Syst. Evol. Microbiol.">
        <title>The Global Catalogue of Microorganisms (GCM) 10K type strain sequencing project: providing services to taxonomists for standard genome sequencing and annotation.</title>
        <authorList>
            <consortium name="The Broad Institute Genomics Platform"/>
            <consortium name="The Broad Institute Genome Sequencing Center for Infectious Disease"/>
            <person name="Wu L."/>
            <person name="Ma J."/>
        </authorList>
    </citation>
    <scope>NUCLEOTIDE SEQUENCE [LARGE SCALE GENOMIC DNA]</scope>
    <source>
        <strain evidence="14">JCM 19134</strain>
    </source>
</reference>
<sequence>MSLTLRAPTATLATATATPAPLWLVAVAVALVAHLSIGLLFVSKPTARAGAFDVGEQGIEVGLGLAGSFTQSISQPEPEPEPETAPEEPEVPPEPEPELIEPELIEPEPVKPVTEAKPQPKVETVSTPKVADIAPVVEPVVKQETAPKELVQPIKEVTTKEEPIKEENRDTPQIKETAQNKPQSVAQRQATGSKNDQRTGGSKGDYKNYYSKLMAWLNRHKTYPKQAKKNKKQGVVTVRFTIARDGTILSKKLEKSSGVSELDNAALAMLDKASPVPKIPKKINKEKLTVVIPIEYSLITH</sequence>
<comment type="subcellular location">
    <subcellularLocation>
        <location evidence="1">Cell inner membrane</location>
        <topology evidence="1">Single-pass membrane protein</topology>
        <orientation evidence="1">Periplasmic side</orientation>
    </subcellularLocation>
</comment>
<dbReference type="Proteomes" id="UP001409585">
    <property type="component" value="Unassembled WGS sequence"/>
</dbReference>
<feature type="region of interest" description="Disordered" evidence="10">
    <location>
        <begin position="155"/>
        <end position="205"/>
    </location>
</feature>
<dbReference type="InterPro" id="IPR051045">
    <property type="entry name" value="TonB-dependent_transducer"/>
</dbReference>
<dbReference type="Pfam" id="PF03544">
    <property type="entry name" value="TonB_C"/>
    <property type="match status" value="1"/>
</dbReference>
<gene>
    <name evidence="13" type="ORF">GCM10025791_10200</name>
</gene>
<feature type="region of interest" description="Disordered" evidence="10">
    <location>
        <begin position="70"/>
        <end position="127"/>
    </location>
</feature>
<dbReference type="GO" id="GO:0005886">
    <property type="term" value="C:plasma membrane"/>
    <property type="evidence" value="ECO:0007669"/>
    <property type="project" value="UniProtKB-SubCell"/>
</dbReference>
<evidence type="ECO:0000256" key="1">
    <source>
        <dbReference type="ARBA" id="ARBA00004383"/>
    </source>
</evidence>
<keyword evidence="5" id="KW-0997">Cell inner membrane</keyword>
<evidence type="ECO:0000313" key="13">
    <source>
        <dbReference type="EMBL" id="GAA4934978.1"/>
    </source>
</evidence>
<dbReference type="AlphaFoldDB" id="A0AAV3TYP1"/>
<evidence type="ECO:0000256" key="8">
    <source>
        <dbReference type="ARBA" id="ARBA00022989"/>
    </source>
</evidence>
<dbReference type="SUPFAM" id="SSF74653">
    <property type="entry name" value="TolA/TonB C-terminal domain"/>
    <property type="match status" value="1"/>
</dbReference>
<dbReference type="RefSeq" id="WP_345418067.1">
    <property type="nucleotide sequence ID" value="NZ_AP031496.1"/>
</dbReference>
<feature type="domain" description="TonB C-terminal" evidence="12">
    <location>
        <begin position="208"/>
        <end position="301"/>
    </location>
</feature>
<dbReference type="GO" id="GO:0015031">
    <property type="term" value="P:protein transport"/>
    <property type="evidence" value="ECO:0007669"/>
    <property type="project" value="UniProtKB-KW"/>
</dbReference>
<evidence type="ECO:0000259" key="12">
    <source>
        <dbReference type="PROSITE" id="PS52015"/>
    </source>
</evidence>
<feature type="compositionally biased region" description="Basic and acidic residues" evidence="10">
    <location>
        <begin position="157"/>
        <end position="173"/>
    </location>
</feature>
<keyword evidence="3" id="KW-0813">Transport</keyword>
<keyword evidence="4" id="KW-1003">Cell membrane</keyword>
<keyword evidence="8 11" id="KW-1133">Transmembrane helix</keyword>
<comment type="caution">
    <text evidence="13">The sequence shown here is derived from an EMBL/GenBank/DDBJ whole genome shotgun (WGS) entry which is preliminary data.</text>
</comment>
<organism evidence="13 14">
    <name type="scientific">Halioxenophilus aromaticivorans</name>
    <dbReference type="NCBI Taxonomy" id="1306992"/>
    <lineage>
        <taxon>Bacteria</taxon>
        <taxon>Pseudomonadati</taxon>
        <taxon>Pseudomonadota</taxon>
        <taxon>Gammaproteobacteria</taxon>
        <taxon>Alteromonadales</taxon>
        <taxon>Alteromonadaceae</taxon>
        <taxon>Halioxenophilus</taxon>
    </lineage>
</organism>
<feature type="compositionally biased region" description="Acidic residues" evidence="10">
    <location>
        <begin position="78"/>
        <end position="106"/>
    </location>
</feature>
<feature type="transmembrane region" description="Helical" evidence="11">
    <location>
        <begin position="20"/>
        <end position="42"/>
    </location>
</feature>
<dbReference type="InterPro" id="IPR037682">
    <property type="entry name" value="TonB_C"/>
</dbReference>
<dbReference type="NCBIfam" id="TIGR01352">
    <property type="entry name" value="tonB_Cterm"/>
    <property type="match status" value="1"/>
</dbReference>
<evidence type="ECO:0000256" key="5">
    <source>
        <dbReference type="ARBA" id="ARBA00022519"/>
    </source>
</evidence>
<dbReference type="EMBL" id="BAABLX010000007">
    <property type="protein sequence ID" value="GAA4934978.1"/>
    <property type="molecule type" value="Genomic_DNA"/>
</dbReference>
<keyword evidence="7" id="KW-0653">Protein transport</keyword>
<evidence type="ECO:0000256" key="9">
    <source>
        <dbReference type="ARBA" id="ARBA00023136"/>
    </source>
</evidence>
<dbReference type="PANTHER" id="PTHR33446">
    <property type="entry name" value="PROTEIN TONB-RELATED"/>
    <property type="match status" value="1"/>
</dbReference>
<keyword evidence="14" id="KW-1185">Reference proteome</keyword>
<evidence type="ECO:0000256" key="11">
    <source>
        <dbReference type="SAM" id="Phobius"/>
    </source>
</evidence>
<feature type="compositionally biased region" description="Polar residues" evidence="10">
    <location>
        <begin position="174"/>
        <end position="200"/>
    </location>
</feature>
<comment type="similarity">
    <text evidence="2">Belongs to the TonB family.</text>
</comment>
<evidence type="ECO:0000313" key="14">
    <source>
        <dbReference type="Proteomes" id="UP001409585"/>
    </source>
</evidence>
<dbReference type="InterPro" id="IPR006260">
    <property type="entry name" value="TonB/TolA_C"/>
</dbReference>
<evidence type="ECO:0000256" key="4">
    <source>
        <dbReference type="ARBA" id="ARBA00022475"/>
    </source>
</evidence>
<dbReference type="GO" id="GO:0055085">
    <property type="term" value="P:transmembrane transport"/>
    <property type="evidence" value="ECO:0007669"/>
    <property type="project" value="InterPro"/>
</dbReference>
<evidence type="ECO:0000256" key="6">
    <source>
        <dbReference type="ARBA" id="ARBA00022692"/>
    </source>
</evidence>
<protein>
    <recommendedName>
        <fullName evidence="12">TonB C-terminal domain-containing protein</fullName>
    </recommendedName>
</protein>
<proteinExistence type="inferred from homology"/>
<evidence type="ECO:0000256" key="10">
    <source>
        <dbReference type="SAM" id="MobiDB-lite"/>
    </source>
</evidence>